<dbReference type="Pfam" id="PF14223">
    <property type="entry name" value="Retrotran_gag_2"/>
    <property type="match status" value="1"/>
</dbReference>
<evidence type="ECO:0000259" key="8">
    <source>
        <dbReference type="PROSITE" id="PS50994"/>
    </source>
</evidence>
<dbReference type="Pfam" id="PF25597">
    <property type="entry name" value="SH3_retrovirus"/>
    <property type="match status" value="1"/>
</dbReference>
<protein>
    <submittedName>
        <fullName evidence="9">Zinc finger, CCHC-type containing protein</fullName>
    </submittedName>
</protein>
<dbReference type="Pfam" id="PF22936">
    <property type="entry name" value="Pol_BBD"/>
    <property type="match status" value="1"/>
</dbReference>
<dbReference type="PANTHER" id="PTHR42648:SF25">
    <property type="entry name" value="RNA-DIRECTED DNA POLYMERASE"/>
    <property type="match status" value="1"/>
</dbReference>
<dbReference type="PANTHER" id="PTHR42648">
    <property type="entry name" value="TRANSPOSASE, PUTATIVE-RELATED"/>
    <property type="match status" value="1"/>
</dbReference>
<feature type="region of interest" description="Disordered" evidence="6">
    <location>
        <begin position="680"/>
        <end position="759"/>
    </location>
</feature>
<name>A0ABQ5ERR6_9ASTR</name>
<dbReference type="CDD" id="cd09272">
    <property type="entry name" value="RNase_HI_RT_Ty1"/>
    <property type="match status" value="1"/>
</dbReference>
<reference evidence="9" key="1">
    <citation type="journal article" date="2022" name="Int. J. Mol. Sci.">
        <title>Draft Genome of Tanacetum Coccineum: Genomic Comparison of Closely Related Tanacetum-Family Plants.</title>
        <authorList>
            <person name="Yamashiro T."/>
            <person name="Shiraishi A."/>
            <person name="Nakayama K."/>
            <person name="Satake H."/>
        </authorList>
    </citation>
    <scope>NUCLEOTIDE SEQUENCE</scope>
</reference>
<dbReference type="Pfam" id="PF00665">
    <property type="entry name" value="rve"/>
    <property type="match status" value="1"/>
</dbReference>
<evidence type="ECO:0000313" key="10">
    <source>
        <dbReference type="Proteomes" id="UP001151760"/>
    </source>
</evidence>
<feature type="region of interest" description="Disordered" evidence="6">
    <location>
        <begin position="95"/>
        <end position="157"/>
    </location>
</feature>
<feature type="compositionally biased region" description="Low complexity" evidence="6">
    <location>
        <begin position="735"/>
        <end position="753"/>
    </location>
</feature>
<feature type="compositionally biased region" description="Gly residues" evidence="6">
    <location>
        <begin position="128"/>
        <end position="140"/>
    </location>
</feature>
<keyword evidence="4" id="KW-0378">Hydrolase</keyword>
<dbReference type="Pfam" id="PF07727">
    <property type="entry name" value="RVT_2"/>
    <property type="match status" value="1"/>
</dbReference>
<dbReference type="SUPFAM" id="SSF53098">
    <property type="entry name" value="Ribonuclease H-like"/>
    <property type="match status" value="1"/>
</dbReference>
<proteinExistence type="predicted"/>
<dbReference type="InterPro" id="IPR054722">
    <property type="entry name" value="PolX-like_BBD"/>
</dbReference>
<dbReference type="Pfam" id="PF13976">
    <property type="entry name" value="gag_pre-integrs"/>
    <property type="match status" value="1"/>
</dbReference>
<keyword evidence="5" id="KW-0862">Zinc</keyword>
<evidence type="ECO:0000256" key="5">
    <source>
        <dbReference type="PROSITE-ProRule" id="PRU00047"/>
    </source>
</evidence>
<dbReference type="InterPro" id="IPR039537">
    <property type="entry name" value="Retrotran_Ty1/copia-like"/>
</dbReference>
<keyword evidence="5" id="KW-0863">Zinc-finger</keyword>
<dbReference type="EMBL" id="BQNB010016565">
    <property type="protein sequence ID" value="GJT53202.1"/>
    <property type="molecule type" value="Genomic_DNA"/>
</dbReference>
<dbReference type="InterPro" id="IPR036875">
    <property type="entry name" value="Znf_CCHC_sf"/>
</dbReference>
<dbReference type="InterPro" id="IPR036397">
    <property type="entry name" value="RNaseH_sf"/>
</dbReference>
<evidence type="ECO:0000256" key="6">
    <source>
        <dbReference type="SAM" id="MobiDB-lite"/>
    </source>
</evidence>
<sequence length="1396" mass="157260">MKESEGVDEFAVKVSNIVSTMRALGDTVEESYVVKKLLRAVPSKFLQIASTLEQFGDLDTMTVEEVIGRLKAHEERMKGHGDNDERRLLLTHQEWSERNKKKTEGDSKSKSNRGGFGGSRGRGRGRGRSNGGRGTRGRGGSHYQKDGGRGSSSNQDKSKIQCYNCQDYGHYAGECTNPRRERSHENNLIQEENEPALLLSALEDKGEVFLNEEKVNPRLKTGDDVVDQSKLWYLDTGASNHMTGDKEKFRDLNETIQGYVKFGNETRVRIEGKGTIVFQCKNGEHRKLQEVYYIPDLCSNIISLGQLSECGDEIKIKEPFLWVRDKTERLLMKVQRSPNRLYKIELEEVRSMCLLAQISDPTWLWHARLGHLNFGALKTMSDKKIVEGMPKMFIPLQLCEGCLVGKQTRNSYPIQTTYRASKRLELVHGDLCGPITPPTPTGNRYFMLLVDDYSRVMWVYLLKTKDEALEVFKNFRKKVETETGEKVKVLRTDRGGEFLSNQFTTYCNETGLERHYTSPYSPQQNGVVERRNRTVVEMVRSNLKTMCMPDVLWGEAVNHAVYVLNRVTSKALKDSTPYEMWTGRKAHLGHLRVFGCVAHMRIAKSHLKKLDDRSMKLVHLGIEKGSKAYRLLDPDTGKLYVSRDVVFEEQQAWMWEKSAKIKATPGMSFTVEGFNLEEPFEDEFDPEPSTPQHGSSHGSPQSDSDWADGSQPINSPLDSQSSQQSIPINPPGTPESPISPNSPIASPSTASSSTGGGAPKRFRLLTDLYNQTEEVELPEELMMIRSDEEPVTYAEASKRREWVKAMDSELASIEKNNTWSLVNLPKNRKAIGLKWVYKVKRDPSGKILKYKARIVAKGYVQKYGVDYDEVFAPVARIETVRVILALAGSNGWRVHHLDVKSAFLNGKLEEEVYVSQPEGYKKEGETEKVYRLSKALYGLKQAPRAWNACLDKYLKSLGFIRCALEYSVYTKKEEGNFLIVGVYVDDLLVTGSCDRSIQNFKKEMNSKFEMSDLGLLTYYLGIEVSQHAGRITLKQEAYAKNILVKTRMIDCNPTKSPMEHKLKLTKDGEGELVNPTEYRSIVGGLRYLTHTRPDISFAVGVVSRFMEKPTEQHLQAVKRILRYVKGTLDYGLTYTKGESKVTITGYSDSDLANDVNDRKSTGGMAFYVNGNLVTWASQKQRVVALSSCEAEFMAATMAACQGIWLRQLLTNITGQNIPPVIMYVDNRECVEKGEITVTHVCGKEQKADLLTKPLARVKHEEMRDLIGVRKIGSSELRGKILVEVVGTWSLAKWRFSSSNLTGIILVLVLMRWVPVVDDHMMEVEVVVSGDSKDTNLGGGNEVDLNEISDHHEDDDYVILANTTTTSSRATNDTSSTAANDTSSIARMEEILVASKQ</sequence>
<dbReference type="PROSITE" id="PS50994">
    <property type="entry name" value="INTEGRASE"/>
    <property type="match status" value="1"/>
</dbReference>
<dbReference type="InterPro" id="IPR043502">
    <property type="entry name" value="DNA/RNA_pol_sf"/>
</dbReference>
<evidence type="ECO:0000256" key="3">
    <source>
        <dbReference type="ARBA" id="ARBA00022750"/>
    </source>
</evidence>
<accession>A0ABQ5ERR6</accession>
<evidence type="ECO:0000256" key="4">
    <source>
        <dbReference type="ARBA" id="ARBA00022801"/>
    </source>
</evidence>
<dbReference type="InterPro" id="IPR057670">
    <property type="entry name" value="SH3_retrovirus"/>
</dbReference>
<dbReference type="InterPro" id="IPR025724">
    <property type="entry name" value="GAG-pre-integrase_dom"/>
</dbReference>
<dbReference type="Gene3D" id="4.10.60.10">
    <property type="entry name" value="Zinc finger, CCHC-type"/>
    <property type="match status" value="1"/>
</dbReference>
<dbReference type="SUPFAM" id="SSF56672">
    <property type="entry name" value="DNA/RNA polymerases"/>
    <property type="match status" value="1"/>
</dbReference>
<dbReference type="InterPro" id="IPR001878">
    <property type="entry name" value="Znf_CCHC"/>
</dbReference>
<feature type="compositionally biased region" description="Polar residues" evidence="6">
    <location>
        <begin position="690"/>
        <end position="704"/>
    </location>
</feature>
<dbReference type="SUPFAM" id="SSF57756">
    <property type="entry name" value="Retrovirus zinc finger-like domains"/>
    <property type="match status" value="1"/>
</dbReference>
<evidence type="ECO:0000259" key="7">
    <source>
        <dbReference type="PROSITE" id="PS50158"/>
    </source>
</evidence>
<comment type="caution">
    <text evidence="9">The sequence shown here is derived from an EMBL/GenBank/DDBJ whole genome shotgun (WGS) entry which is preliminary data.</text>
</comment>
<dbReference type="InterPro" id="IPR001584">
    <property type="entry name" value="Integrase_cat-core"/>
</dbReference>
<evidence type="ECO:0000256" key="1">
    <source>
        <dbReference type="ARBA" id="ARBA00022670"/>
    </source>
</evidence>
<dbReference type="Gene3D" id="3.30.420.10">
    <property type="entry name" value="Ribonuclease H-like superfamily/Ribonuclease H"/>
    <property type="match status" value="1"/>
</dbReference>
<keyword evidence="2" id="KW-0479">Metal-binding</keyword>
<feature type="compositionally biased region" description="Basic and acidic residues" evidence="6">
    <location>
        <begin position="95"/>
        <end position="109"/>
    </location>
</feature>
<evidence type="ECO:0000256" key="2">
    <source>
        <dbReference type="ARBA" id="ARBA00022723"/>
    </source>
</evidence>
<feature type="domain" description="CCHC-type" evidence="7">
    <location>
        <begin position="162"/>
        <end position="177"/>
    </location>
</feature>
<organism evidence="9 10">
    <name type="scientific">Tanacetum coccineum</name>
    <dbReference type="NCBI Taxonomy" id="301880"/>
    <lineage>
        <taxon>Eukaryota</taxon>
        <taxon>Viridiplantae</taxon>
        <taxon>Streptophyta</taxon>
        <taxon>Embryophyta</taxon>
        <taxon>Tracheophyta</taxon>
        <taxon>Spermatophyta</taxon>
        <taxon>Magnoliopsida</taxon>
        <taxon>eudicotyledons</taxon>
        <taxon>Gunneridae</taxon>
        <taxon>Pentapetalae</taxon>
        <taxon>asterids</taxon>
        <taxon>campanulids</taxon>
        <taxon>Asterales</taxon>
        <taxon>Asteraceae</taxon>
        <taxon>Asteroideae</taxon>
        <taxon>Anthemideae</taxon>
        <taxon>Anthemidinae</taxon>
        <taxon>Tanacetum</taxon>
    </lineage>
</organism>
<dbReference type="PROSITE" id="PS50158">
    <property type="entry name" value="ZF_CCHC"/>
    <property type="match status" value="1"/>
</dbReference>
<keyword evidence="3" id="KW-0064">Aspartyl protease</keyword>
<keyword evidence="1" id="KW-0645">Protease</keyword>
<gene>
    <name evidence="9" type="ORF">Tco_0988256</name>
</gene>
<feature type="domain" description="Integrase catalytic" evidence="8">
    <location>
        <begin position="409"/>
        <end position="585"/>
    </location>
</feature>
<reference evidence="9" key="2">
    <citation type="submission" date="2022-01" db="EMBL/GenBank/DDBJ databases">
        <authorList>
            <person name="Yamashiro T."/>
            <person name="Shiraishi A."/>
            <person name="Satake H."/>
            <person name="Nakayama K."/>
        </authorList>
    </citation>
    <scope>NUCLEOTIDE SEQUENCE</scope>
</reference>
<keyword evidence="10" id="KW-1185">Reference proteome</keyword>
<dbReference type="Proteomes" id="UP001151760">
    <property type="component" value="Unassembled WGS sequence"/>
</dbReference>
<evidence type="ECO:0000313" key="9">
    <source>
        <dbReference type="EMBL" id="GJT53202.1"/>
    </source>
</evidence>
<dbReference type="InterPro" id="IPR012337">
    <property type="entry name" value="RNaseH-like_sf"/>
</dbReference>
<dbReference type="InterPro" id="IPR013103">
    <property type="entry name" value="RVT_2"/>
</dbReference>